<feature type="transmembrane region" description="Helical" evidence="1">
    <location>
        <begin position="328"/>
        <end position="351"/>
    </location>
</feature>
<dbReference type="EMBL" id="FQXK01000065">
    <property type="protein sequence ID" value="SHJ08891.1"/>
    <property type="molecule type" value="Genomic_DNA"/>
</dbReference>
<evidence type="ECO:0000256" key="1">
    <source>
        <dbReference type="SAM" id="Phobius"/>
    </source>
</evidence>
<feature type="transmembrane region" description="Helical" evidence="1">
    <location>
        <begin position="74"/>
        <end position="97"/>
    </location>
</feature>
<sequence>MKTISTSNVFKIAAIISYIIGYIYLKFVLCQDLFGVYGQSVWMLIFAVLFILWTESFAYLLGNTYQKLKENGKSVVEPIIFMICVLLQSIAACVYGLHRDWDIYQLLIWHGTIIYYVMCRMGILAAGRSGIFFLTDCFTGAVMVPISNFLLRARKLFHKEGKPEDEEKDFFAPDAEEEKPKNKDLGIIAVSVVVAIIVCAIAISQLVGVSKTFAGISEGFVDFWVNIFSADSIAEFFEDTFPIILLSIPFGCWLYALVAGSLTKEEVVSAKELEEETESFHTLPSYSAYIIIGSVCALYGIFFISAFIDLLNGNIATTAHEASEYAVGSFWQLVRVVVLNMAIMGASCFVSKEALWTQKKTRILATILFVFALAFALLAAFQLGVYIVGYGFTPRRILSSWVVVNIVVWCVLILVRLYKQISAAQIGILFAAATFSMVVLGNF</sequence>
<feature type="transmembrane region" description="Helical" evidence="1">
    <location>
        <begin position="283"/>
        <end position="308"/>
    </location>
</feature>
<feature type="transmembrane region" description="Helical" evidence="1">
    <location>
        <begin position="12"/>
        <end position="29"/>
    </location>
</feature>
<proteinExistence type="predicted"/>
<keyword evidence="1" id="KW-0812">Transmembrane</keyword>
<dbReference type="STRING" id="1121131.SAMN02745229_04084"/>
<dbReference type="AlphaFoldDB" id="A0A1M6GG89"/>
<keyword evidence="1" id="KW-1133">Transmembrane helix</keyword>
<feature type="transmembrane region" description="Helical" evidence="1">
    <location>
        <begin position="422"/>
        <end position="441"/>
    </location>
</feature>
<dbReference type="OrthoDB" id="2208197at2"/>
<feature type="transmembrane region" description="Helical" evidence="1">
    <location>
        <begin position="398"/>
        <end position="415"/>
    </location>
</feature>
<gene>
    <name evidence="2" type="ORF">SAMN02745229_04084</name>
</gene>
<feature type="transmembrane region" description="Helical" evidence="1">
    <location>
        <begin position="363"/>
        <end position="392"/>
    </location>
</feature>
<evidence type="ECO:0000313" key="2">
    <source>
        <dbReference type="EMBL" id="SHJ08891.1"/>
    </source>
</evidence>
<keyword evidence="3" id="KW-1185">Reference proteome</keyword>
<dbReference type="Pfam" id="PF13687">
    <property type="entry name" value="DUF4153"/>
    <property type="match status" value="1"/>
</dbReference>
<accession>A0A1M6GG89</accession>
<reference evidence="3" key="1">
    <citation type="submission" date="2016-11" db="EMBL/GenBank/DDBJ databases">
        <authorList>
            <person name="Varghese N."/>
            <person name="Submissions S."/>
        </authorList>
    </citation>
    <scope>NUCLEOTIDE SEQUENCE [LARGE SCALE GENOMIC DNA]</scope>
    <source>
        <strain evidence="3">DSM 3071</strain>
    </source>
</reference>
<feature type="transmembrane region" description="Helical" evidence="1">
    <location>
        <begin position="185"/>
        <end position="207"/>
    </location>
</feature>
<name>A0A1M6GG89_BUTFI</name>
<feature type="transmembrane region" description="Helical" evidence="1">
    <location>
        <begin position="41"/>
        <end position="62"/>
    </location>
</feature>
<dbReference type="RefSeq" id="WP_073390515.1">
    <property type="nucleotide sequence ID" value="NZ_FQXK01000065.1"/>
</dbReference>
<evidence type="ECO:0000313" key="3">
    <source>
        <dbReference type="Proteomes" id="UP000184278"/>
    </source>
</evidence>
<organism evidence="2 3">
    <name type="scientific">Butyrivibrio fibrisolvens DSM 3071</name>
    <dbReference type="NCBI Taxonomy" id="1121131"/>
    <lineage>
        <taxon>Bacteria</taxon>
        <taxon>Bacillati</taxon>
        <taxon>Bacillota</taxon>
        <taxon>Clostridia</taxon>
        <taxon>Lachnospirales</taxon>
        <taxon>Lachnospiraceae</taxon>
        <taxon>Butyrivibrio</taxon>
    </lineage>
</organism>
<feature type="transmembrane region" description="Helical" evidence="1">
    <location>
        <begin position="243"/>
        <end position="262"/>
    </location>
</feature>
<dbReference type="GeneID" id="89509482"/>
<dbReference type="InterPro" id="IPR025291">
    <property type="entry name" value="DUF4153"/>
</dbReference>
<dbReference type="Proteomes" id="UP000184278">
    <property type="component" value="Unassembled WGS sequence"/>
</dbReference>
<protein>
    <submittedName>
        <fullName evidence="2">Uncharacterized protein</fullName>
    </submittedName>
</protein>
<keyword evidence="1" id="KW-0472">Membrane</keyword>